<dbReference type="NCBIfam" id="TIGR03830">
    <property type="entry name" value="CxxCG_CxxCG_HTH"/>
    <property type="match status" value="1"/>
</dbReference>
<sequence length="187" mass="20596">MKSTDAIRTCPMCEEGQLEPRTHTVMIRSNDRPLAVEGMEYCACPVCGADPVLVDQIARNERRVADAKRAEMGMLTSDEIRSVRKMLGVTQKQASELLGGGANGFSKYERGAVLQSVAMDTLLKLLALRPDLVGLVGRLKGRSLEECYLQYDWAEVTRSTIRVSAVDEIPSAIQRLPHQESEWSGAA</sequence>
<dbReference type="Proteomes" id="UP001064106">
    <property type="component" value="Unassembled WGS sequence"/>
</dbReference>
<evidence type="ECO:0000259" key="1">
    <source>
        <dbReference type="PROSITE" id="PS50943"/>
    </source>
</evidence>
<dbReference type="InterPro" id="IPR032758">
    <property type="entry name" value="MqsA/HigA-2"/>
</dbReference>
<dbReference type="SUPFAM" id="SSF47413">
    <property type="entry name" value="lambda repressor-like DNA-binding domains"/>
    <property type="match status" value="1"/>
</dbReference>
<dbReference type="InterPro" id="IPR001387">
    <property type="entry name" value="Cro/C1-type_HTH"/>
</dbReference>
<dbReference type="CDD" id="cd00093">
    <property type="entry name" value="HTH_XRE"/>
    <property type="match status" value="1"/>
</dbReference>
<feature type="domain" description="HTH cro/C1-type" evidence="1">
    <location>
        <begin position="80"/>
        <end position="133"/>
    </location>
</feature>
<keyword evidence="3" id="KW-1185">Reference proteome</keyword>
<accession>A0ABT2QYB2</accession>
<reference evidence="2" key="1">
    <citation type="submission" date="2012-09" db="EMBL/GenBank/DDBJ databases">
        <title>Genome Sequence of alkane-degrading Bacterium Alcanivorax balearicus MACL04.</title>
        <authorList>
            <person name="Lai Q."/>
            <person name="Shao Z."/>
        </authorList>
    </citation>
    <scope>NUCLEOTIDE SEQUENCE</scope>
    <source>
        <strain evidence="2">MACL04</strain>
    </source>
</reference>
<dbReference type="PROSITE" id="PS50943">
    <property type="entry name" value="HTH_CROC1"/>
    <property type="match status" value="1"/>
</dbReference>
<dbReference type="InterPro" id="IPR010982">
    <property type="entry name" value="Lambda_DNA-bd_dom_sf"/>
</dbReference>
<protein>
    <recommendedName>
        <fullName evidence="1">HTH cro/C1-type domain-containing protein</fullName>
    </recommendedName>
</protein>
<proteinExistence type="predicted"/>
<dbReference type="Pfam" id="PF15731">
    <property type="entry name" value="MqsA_antitoxin"/>
    <property type="match status" value="1"/>
</dbReference>
<dbReference type="Gene3D" id="3.10.20.860">
    <property type="match status" value="1"/>
</dbReference>
<evidence type="ECO:0000313" key="2">
    <source>
        <dbReference type="EMBL" id="MCU5782505.1"/>
    </source>
</evidence>
<name>A0ABT2QYB2_9GAMM</name>
<comment type="caution">
    <text evidence="2">The sequence shown here is derived from an EMBL/GenBank/DDBJ whole genome shotgun (WGS) entry which is preliminary data.</text>
</comment>
<dbReference type="SMART" id="SM00530">
    <property type="entry name" value="HTH_XRE"/>
    <property type="match status" value="1"/>
</dbReference>
<organism evidence="2 3">
    <name type="scientific">Alloalcanivorax balearicus MACL04</name>
    <dbReference type="NCBI Taxonomy" id="1177182"/>
    <lineage>
        <taxon>Bacteria</taxon>
        <taxon>Pseudomonadati</taxon>
        <taxon>Pseudomonadota</taxon>
        <taxon>Gammaproteobacteria</taxon>
        <taxon>Oceanospirillales</taxon>
        <taxon>Alcanivoracaceae</taxon>
        <taxon>Alloalcanivorax</taxon>
    </lineage>
</organism>
<dbReference type="Gene3D" id="1.10.260.40">
    <property type="entry name" value="lambda repressor-like DNA-binding domains"/>
    <property type="match status" value="1"/>
</dbReference>
<dbReference type="EMBL" id="ARXS01000008">
    <property type="protein sequence ID" value="MCU5782505.1"/>
    <property type="molecule type" value="Genomic_DNA"/>
</dbReference>
<evidence type="ECO:0000313" key="3">
    <source>
        <dbReference type="Proteomes" id="UP001064106"/>
    </source>
</evidence>
<gene>
    <name evidence="2" type="ORF">MA04_01805</name>
</gene>
<dbReference type="InterPro" id="IPR022452">
    <property type="entry name" value="MqsA"/>
</dbReference>